<dbReference type="EMBL" id="LLXI01003834">
    <property type="protein sequence ID" value="PKY59899.1"/>
    <property type="molecule type" value="Genomic_DNA"/>
</dbReference>
<evidence type="ECO:0000313" key="2">
    <source>
        <dbReference type="Proteomes" id="UP000234323"/>
    </source>
</evidence>
<keyword evidence="2" id="KW-1185">Reference proteome</keyword>
<dbReference type="Proteomes" id="UP000234323">
    <property type="component" value="Unassembled WGS sequence"/>
</dbReference>
<comment type="caution">
    <text evidence="1">The sequence shown here is derived from an EMBL/GenBank/DDBJ whole genome shotgun (WGS) entry which is preliminary data.</text>
</comment>
<gene>
    <name evidence="1" type="ORF">RhiirA4_483032</name>
</gene>
<evidence type="ECO:0000313" key="1">
    <source>
        <dbReference type="EMBL" id="PKY59899.1"/>
    </source>
</evidence>
<organism evidence="1 2">
    <name type="scientific">Rhizophagus irregularis</name>
    <dbReference type="NCBI Taxonomy" id="588596"/>
    <lineage>
        <taxon>Eukaryota</taxon>
        <taxon>Fungi</taxon>
        <taxon>Fungi incertae sedis</taxon>
        <taxon>Mucoromycota</taxon>
        <taxon>Glomeromycotina</taxon>
        <taxon>Glomeromycetes</taxon>
        <taxon>Glomerales</taxon>
        <taxon>Glomeraceae</taxon>
        <taxon>Rhizophagus</taxon>
    </lineage>
</organism>
<dbReference type="VEuPathDB" id="FungiDB:RhiirA1_475304"/>
<dbReference type="AlphaFoldDB" id="A0A2I1HM15"/>
<accession>A0A2I1HM15</accession>
<name>A0A2I1HM15_9GLOM</name>
<sequence>METNHHIWRCPVILPRLRAAFLQLAIEADKIIRRDADKLSSCITDSIAYADTFSWAYKDLPPSNEAILLIRSYITHSLFGMFRVHFSTNSGATSVNGIHAYFADYHQDHRLET</sequence>
<protein>
    <submittedName>
        <fullName evidence="1">Uncharacterized protein</fullName>
    </submittedName>
</protein>
<reference evidence="1 2" key="1">
    <citation type="submission" date="2015-10" db="EMBL/GenBank/DDBJ databases">
        <title>Genome analyses suggest a sexual origin of heterokaryosis in a supposedly ancient asexual fungus.</title>
        <authorList>
            <person name="Ropars J."/>
            <person name="Sedzielewska K."/>
            <person name="Noel J."/>
            <person name="Charron P."/>
            <person name="Farinelli L."/>
            <person name="Marton T."/>
            <person name="Kruger M."/>
            <person name="Pelin A."/>
            <person name="Brachmann A."/>
            <person name="Corradi N."/>
        </authorList>
    </citation>
    <scope>NUCLEOTIDE SEQUENCE [LARGE SCALE GENOMIC DNA]</scope>
    <source>
        <strain evidence="1 2">A4</strain>
    </source>
</reference>
<proteinExistence type="predicted"/>
<dbReference type="VEuPathDB" id="FungiDB:RhiirFUN_025467"/>